<dbReference type="AlphaFoldDB" id="A0A517TWV9"/>
<dbReference type="EMBL" id="CP036339">
    <property type="protein sequence ID" value="QDT72858.1"/>
    <property type="molecule type" value="Genomic_DNA"/>
</dbReference>
<organism evidence="2 3">
    <name type="scientific">Lacipirellula limnantheis</name>
    <dbReference type="NCBI Taxonomy" id="2528024"/>
    <lineage>
        <taxon>Bacteria</taxon>
        <taxon>Pseudomonadati</taxon>
        <taxon>Planctomycetota</taxon>
        <taxon>Planctomycetia</taxon>
        <taxon>Pirellulales</taxon>
        <taxon>Lacipirellulaceae</taxon>
        <taxon>Lacipirellula</taxon>
    </lineage>
</organism>
<evidence type="ECO:0000313" key="2">
    <source>
        <dbReference type="EMBL" id="QDT72858.1"/>
    </source>
</evidence>
<evidence type="ECO:0000313" key="3">
    <source>
        <dbReference type="Proteomes" id="UP000317909"/>
    </source>
</evidence>
<dbReference type="OrthoDB" id="241407at2"/>
<feature type="signal peptide" evidence="1">
    <location>
        <begin position="1"/>
        <end position="27"/>
    </location>
</feature>
<evidence type="ECO:0008006" key="4">
    <source>
        <dbReference type="Google" id="ProtNLM"/>
    </source>
</evidence>
<proteinExistence type="predicted"/>
<keyword evidence="1" id="KW-0732">Signal</keyword>
<reference evidence="2 3" key="1">
    <citation type="submission" date="2019-02" db="EMBL/GenBank/DDBJ databases">
        <title>Deep-cultivation of Planctomycetes and their phenomic and genomic characterization uncovers novel biology.</title>
        <authorList>
            <person name="Wiegand S."/>
            <person name="Jogler M."/>
            <person name="Boedeker C."/>
            <person name="Pinto D."/>
            <person name="Vollmers J."/>
            <person name="Rivas-Marin E."/>
            <person name="Kohn T."/>
            <person name="Peeters S.H."/>
            <person name="Heuer A."/>
            <person name="Rast P."/>
            <person name="Oberbeckmann S."/>
            <person name="Bunk B."/>
            <person name="Jeske O."/>
            <person name="Meyerdierks A."/>
            <person name="Storesund J.E."/>
            <person name="Kallscheuer N."/>
            <person name="Luecker S."/>
            <person name="Lage O.M."/>
            <person name="Pohl T."/>
            <person name="Merkel B.J."/>
            <person name="Hornburger P."/>
            <person name="Mueller R.-W."/>
            <person name="Bruemmer F."/>
            <person name="Labrenz M."/>
            <person name="Spormann A.M."/>
            <person name="Op den Camp H."/>
            <person name="Overmann J."/>
            <person name="Amann R."/>
            <person name="Jetten M.S.M."/>
            <person name="Mascher T."/>
            <person name="Medema M.H."/>
            <person name="Devos D.P."/>
            <person name="Kaster A.-K."/>
            <person name="Ovreas L."/>
            <person name="Rohde M."/>
            <person name="Galperin M.Y."/>
            <person name="Jogler C."/>
        </authorList>
    </citation>
    <scope>NUCLEOTIDE SEQUENCE [LARGE SCALE GENOMIC DNA]</scope>
    <source>
        <strain evidence="2 3">I41</strain>
    </source>
</reference>
<dbReference type="RefSeq" id="WP_145432381.1">
    <property type="nucleotide sequence ID" value="NZ_CP036339.1"/>
</dbReference>
<keyword evidence="3" id="KW-1185">Reference proteome</keyword>
<dbReference type="PROSITE" id="PS51257">
    <property type="entry name" value="PROKAR_LIPOPROTEIN"/>
    <property type="match status" value="1"/>
</dbReference>
<sequence length="403" mass="42922" precursor="true">MKSLFNRSTAAVVAAALACGTSRTASAQTPNLPASPLAGGQAAYQGGAYMDAHGDNIVMPASYCEPSAGYGEMCAPDAGCSYGDPGYADFGGYSTPDQCGPHYFDVAANAVFLQSDRSFDDVPPLGSIGVAGPTILDPGDLNDDYEAGWEIAARLDLGPLSVIEATYMGIYDLGFNSTVNSVDVAPNGADFQLNSVFSDYGIDPIEGLDEGSVYNVDYQSDLQSTELSYRRYWVGYNPRISGTYLAGFRYVRMTEDMNFNAIALDGDSNINWQSTNDLVGAQLGGDGWIALRQGLRLGGETKAGIYNNRFKYGHSTSIPDPDITNVDFGADGNQVAFVGEAKIDLVADILPSISIRGGYRVLYINSLVTVGNNIDPSDVTSTTLYTQADALYNGFHGGIEYIW</sequence>
<protein>
    <recommendedName>
        <fullName evidence="4">Secreted protein</fullName>
    </recommendedName>
</protein>
<evidence type="ECO:0000256" key="1">
    <source>
        <dbReference type="SAM" id="SignalP"/>
    </source>
</evidence>
<dbReference type="KEGG" id="llh:I41_20430"/>
<accession>A0A517TWV9</accession>
<name>A0A517TWV9_9BACT</name>
<feature type="chain" id="PRO_5021900966" description="Secreted protein" evidence="1">
    <location>
        <begin position="28"/>
        <end position="403"/>
    </location>
</feature>
<dbReference type="Proteomes" id="UP000317909">
    <property type="component" value="Chromosome"/>
</dbReference>
<gene>
    <name evidence="2" type="ORF">I41_20430</name>
</gene>